<feature type="non-terminal residue" evidence="2">
    <location>
        <position position="1"/>
    </location>
</feature>
<dbReference type="OrthoDB" id="7415274at2759"/>
<accession>A0A8J2LZX7</accession>
<dbReference type="InterPro" id="IPR001254">
    <property type="entry name" value="Trypsin_dom"/>
</dbReference>
<proteinExistence type="predicted"/>
<evidence type="ECO:0000259" key="1">
    <source>
        <dbReference type="Pfam" id="PF00089"/>
    </source>
</evidence>
<dbReference type="GO" id="GO:0004252">
    <property type="term" value="F:serine-type endopeptidase activity"/>
    <property type="evidence" value="ECO:0007669"/>
    <property type="project" value="InterPro"/>
</dbReference>
<dbReference type="GO" id="GO:0006508">
    <property type="term" value="P:proteolysis"/>
    <property type="evidence" value="ECO:0007669"/>
    <property type="project" value="InterPro"/>
</dbReference>
<reference evidence="2" key="1">
    <citation type="submission" date="2021-06" db="EMBL/GenBank/DDBJ databases">
        <authorList>
            <person name="Hodson N. C."/>
            <person name="Mongue J. A."/>
            <person name="Jaron S. K."/>
        </authorList>
    </citation>
    <scope>NUCLEOTIDE SEQUENCE</scope>
</reference>
<name>A0A8J2LZX7_9HEXA</name>
<feature type="domain" description="Peptidase S1" evidence="1">
    <location>
        <begin position="2"/>
        <end position="32"/>
    </location>
</feature>
<protein>
    <recommendedName>
        <fullName evidence="1">Peptidase S1 domain-containing protein</fullName>
    </recommendedName>
</protein>
<dbReference type="Pfam" id="PF00089">
    <property type="entry name" value="Trypsin"/>
    <property type="match status" value="1"/>
</dbReference>
<evidence type="ECO:0000313" key="3">
    <source>
        <dbReference type="Proteomes" id="UP000708208"/>
    </source>
</evidence>
<dbReference type="AlphaFoldDB" id="A0A8J2LZX7"/>
<gene>
    <name evidence="2" type="ORF">AFUS01_LOCUS41069</name>
</gene>
<evidence type="ECO:0000313" key="2">
    <source>
        <dbReference type="EMBL" id="CAG7831321.1"/>
    </source>
</evidence>
<dbReference type="Proteomes" id="UP000708208">
    <property type="component" value="Unassembled WGS sequence"/>
</dbReference>
<keyword evidence="3" id="KW-1185">Reference proteome</keyword>
<comment type="caution">
    <text evidence="2">The sequence shown here is derived from an EMBL/GenBank/DDBJ whole genome shotgun (WGS) entry which is preliminary data.</text>
</comment>
<sequence length="43" mass="4822">AYLVGIVSFGQGCAREDKPGVYARITKVMDFIERTTNNQICKK</sequence>
<organism evidence="2 3">
    <name type="scientific">Allacma fusca</name>
    <dbReference type="NCBI Taxonomy" id="39272"/>
    <lineage>
        <taxon>Eukaryota</taxon>
        <taxon>Metazoa</taxon>
        <taxon>Ecdysozoa</taxon>
        <taxon>Arthropoda</taxon>
        <taxon>Hexapoda</taxon>
        <taxon>Collembola</taxon>
        <taxon>Symphypleona</taxon>
        <taxon>Sminthuridae</taxon>
        <taxon>Allacma</taxon>
    </lineage>
</organism>
<dbReference type="EMBL" id="CAJVCH010559975">
    <property type="protein sequence ID" value="CAG7831321.1"/>
    <property type="molecule type" value="Genomic_DNA"/>
</dbReference>